<dbReference type="GO" id="GO:0005654">
    <property type="term" value="C:nucleoplasm"/>
    <property type="evidence" value="ECO:0007669"/>
    <property type="project" value="UniProtKB-ARBA"/>
</dbReference>
<dbReference type="Proteomes" id="UP001530315">
    <property type="component" value="Unassembled WGS sequence"/>
</dbReference>
<dbReference type="InterPro" id="IPR007109">
    <property type="entry name" value="Brix"/>
</dbReference>
<name>A0ABD3QC48_9STRA</name>
<evidence type="ECO:0000256" key="1">
    <source>
        <dbReference type="SAM" id="MobiDB-lite"/>
    </source>
</evidence>
<dbReference type="SUPFAM" id="SSF52954">
    <property type="entry name" value="Class II aaRS ABD-related"/>
    <property type="match status" value="1"/>
</dbReference>
<dbReference type="SMART" id="SM00879">
    <property type="entry name" value="Brix"/>
    <property type="match status" value="1"/>
</dbReference>
<dbReference type="GO" id="GO:0042274">
    <property type="term" value="P:ribosomal small subunit biogenesis"/>
    <property type="evidence" value="ECO:0007669"/>
    <property type="project" value="UniProtKB-ARBA"/>
</dbReference>
<accession>A0ABD3QC48</accession>
<protein>
    <recommendedName>
        <fullName evidence="2">Brix domain-containing protein</fullName>
    </recommendedName>
</protein>
<proteinExistence type="predicted"/>
<dbReference type="PROSITE" id="PS50833">
    <property type="entry name" value="BRIX"/>
    <property type="match status" value="1"/>
</dbReference>
<feature type="compositionally biased region" description="Basic and acidic residues" evidence="1">
    <location>
        <begin position="66"/>
        <end position="92"/>
    </location>
</feature>
<feature type="domain" description="Brix" evidence="2">
    <location>
        <begin position="92"/>
        <end position="281"/>
    </location>
</feature>
<dbReference type="Pfam" id="PF04427">
    <property type="entry name" value="Brix"/>
    <property type="match status" value="1"/>
</dbReference>
<reference evidence="3 4" key="1">
    <citation type="submission" date="2024-10" db="EMBL/GenBank/DDBJ databases">
        <title>Updated reference genomes for cyclostephanoid diatoms.</title>
        <authorList>
            <person name="Roberts W.R."/>
            <person name="Alverson A.J."/>
        </authorList>
    </citation>
    <scope>NUCLEOTIDE SEQUENCE [LARGE SCALE GENOMIC DNA]</scope>
    <source>
        <strain evidence="3 4">AJA276-08</strain>
    </source>
</reference>
<dbReference type="FunFam" id="3.40.50.10480:FF:000001">
    <property type="entry name" value="IMP4, U3 small nucleolar ribonucleoprotein"/>
    <property type="match status" value="1"/>
</dbReference>
<dbReference type="GO" id="GO:0032040">
    <property type="term" value="C:small-subunit processome"/>
    <property type="evidence" value="ECO:0007669"/>
    <property type="project" value="UniProtKB-ARBA"/>
</dbReference>
<evidence type="ECO:0000313" key="4">
    <source>
        <dbReference type="Proteomes" id="UP001530315"/>
    </source>
</evidence>
<dbReference type="Gene3D" id="3.40.50.10480">
    <property type="entry name" value="Probable brix-domain ribosomal biogenesis protein"/>
    <property type="match status" value="1"/>
</dbReference>
<dbReference type="GO" id="GO:0034457">
    <property type="term" value="C:Mpp10 complex"/>
    <property type="evidence" value="ECO:0007669"/>
    <property type="project" value="UniProtKB-ARBA"/>
</dbReference>
<comment type="caution">
    <text evidence="3">The sequence shown here is derived from an EMBL/GenBank/DDBJ whole genome shotgun (WGS) entry which is preliminary data.</text>
</comment>
<feature type="region of interest" description="Disordered" evidence="1">
    <location>
        <begin position="66"/>
        <end position="102"/>
    </location>
</feature>
<dbReference type="EMBL" id="JALLAZ020000323">
    <property type="protein sequence ID" value="KAL3797907.1"/>
    <property type="molecule type" value="Genomic_DNA"/>
</dbReference>
<evidence type="ECO:0000259" key="2">
    <source>
        <dbReference type="PROSITE" id="PS50833"/>
    </source>
</evidence>
<dbReference type="PANTHER" id="PTHR22734">
    <property type="entry name" value="U3 SMALL NUCLEOLAR RIBONUCLEOPROTEIN PROTEIN IMP4"/>
    <property type="match status" value="1"/>
</dbReference>
<dbReference type="InterPro" id="IPR044281">
    <property type="entry name" value="IMP4/RPF1"/>
</dbReference>
<dbReference type="PANTHER" id="PTHR22734:SF2">
    <property type="entry name" value="U3 SMALL NUCLEOLAR RIBONUCLEOPROTEIN PROTEIN IMP4"/>
    <property type="match status" value="1"/>
</dbReference>
<sequence length="304" mass="34023">MPPTTAASASRRRSARLRREYLYRKSLASTESSSYEAKRRIRDALSQGKALPTELRASYDAHKDDIDHEDSKHASNANHVDDEYGDAGHSDPRVCVTTSRGPSSRLRQFAKEMKILVPNSTRVNRGSHRVDELVSVCKESDFTDLVVLQETRGEPDGMIICHLPLGPTAYFTLNGSVLRHDLEGGAAPMSEAYPHVIVDNFNTDLGRRVGNILKCLFPIPKVDARRVVTFSNDGNDHISFRHHVYSKKTSGGNGTTDDVALFEVGPRFEMRLYQIKLGTLEMKDAENEYVLKPYMNTASKRTVL</sequence>
<organism evidence="3 4">
    <name type="scientific">Stephanodiscus triporus</name>
    <dbReference type="NCBI Taxonomy" id="2934178"/>
    <lineage>
        <taxon>Eukaryota</taxon>
        <taxon>Sar</taxon>
        <taxon>Stramenopiles</taxon>
        <taxon>Ochrophyta</taxon>
        <taxon>Bacillariophyta</taxon>
        <taxon>Coscinodiscophyceae</taxon>
        <taxon>Thalassiosirophycidae</taxon>
        <taxon>Stephanodiscales</taxon>
        <taxon>Stephanodiscaceae</taxon>
        <taxon>Stephanodiscus</taxon>
    </lineage>
</organism>
<evidence type="ECO:0000313" key="3">
    <source>
        <dbReference type="EMBL" id="KAL3797907.1"/>
    </source>
</evidence>
<dbReference type="AlphaFoldDB" id="A0ABD3QC48"/>
<keyword evidence="4" id="KW-1185">Reference proteome</keyword>
<gene>
    <name evidence="3" type="ORF">ACHAW5_009974</name>
</gene>